<dbReference type="InterPro" id="IPR046488">
    <property type="entry name" value="Sfc3/Tfc3_C"/>
</dbReference>
<feature type="compositionally biased region" description="Polar residues" evidence="1">
    <location>
        <begin position="739"/>
        <end position="749"/>
    </location>
</feature>
<reference evidence="3 4" key="1">
    <citation type="journal article" date="2015" name="Fungal Genet. Biol.">
        <title>Evolution of novel wood decay mechanisms in Agaricales revealed by the genome sequences of Fistulina hepatica and Cylindrobasidium torrendii.</title>
        <authorList>
            <person name="Floudas D."/>
            <person name="Held B.W."/>
            <person name="Riley R."/>
            <person name="Nagy L.G."/>
            <person name="Koehler G."/>
            <person name="Ransdell A.S."/>
            <person name="Younus H."/>
            <person name="Chow J."/>
            <person name="Chiniquy J."/>
            <person name="Lipzen A."/>
            <person name="Tritt A."/>
            <person name="Sun H."/>
            <person name="Haridas S."/>
            <person name="LaButti K."/>
            <person name="Ohm R.A."/>
            <person name="Kues U."/>
            <person name="Blanchette R.A."/>
            <person name="Grigoriev I.V."/>
            <person name="Minto R.E."/>
            <person name="Hibbett D.S."/>
        </authorList>
    </citation>
    <scope>NUCLEOTIDE SEQUENCE [LARGE SCALE GENOMIC DNA]</scope>
    <source>
        <strain evidence="3 4">FP15055 ss-10</strain>
    </source>
</reference>
<feature type="compositionally biased region" description="Acidic residues" evidence="1">
    <location>
        <begin position="573"/>
        <end position="582"/>
    </location>
</feature>
<feature type="region of interest" description="Disordered" evidence="1">
    <location>
        <begin position="1403"/>
        <end position="1432"/>
    </location>
</feature>
<dbReference type="GO" id="GO:0003677">
    <property type="term" value="F:DNA binding"/>
    <property type="evidence" value="ECO:0007669"/>
    <property type="project" value="UniProtKB-KW"/>
</dbReference>
<dbReference type="GO" id="GO:0000127">
    <property type="term" value="C:transcription factor TFIIIC complex"/>
    <property type="evidence" value="ECO:0007669"/>
    <property type="project" value="InterPro"/>
</dbReference>
<evidence type="ECO:0000259" key="2">
    <source>
        <dbReference type="Pfam" id="PF20222"/>
    </source>
</evidence>
<accession>A0A0D7B6N7</accession>
<sequence>MDDLLHHCLRELAFDGDLGSNPARLKDFIQDFYAHDSSPHTQKVDDDFCAFVWSFVVQQPNVIIGIKPAEVTAEVWIAPQTSAKRKASARGETIVETKPAQLTVLADAKDRLLGDLIQEYGDDLRLAVNADFIYAAITGSHIRYSQLSPMVYSALQLTTRGRENGISVVELGQKSKYDQKTCFYLVKQLTNLDLVVKVRRGGVGTHFCIHKYFFERDASWQSIREEENRANVEPDEVAPQGGGADLPTETKGLNFTSIDARHLSSLPLVRARVVKLLRASKNHMHPSNNMILAIGFSHPTKTDRRFFQSRVREMLSEGVIEKVVVPNKKKNLTTSISCFRLLEDTANKLTGDGGEDGAVEMVERPPGSVKTNSTIHKLITDLLESAGPAGMTLNDLSDALCNFDKRTIELLLTRAEACPPPHHLSDLGISGLMETSGRERRHRYFTVSAYHALVVQENLDPAGLPEVAFETAGGYMSVDPLRFWTDAREMWSFQDEYVNSGGRFGIEEEDNVNARRRARAKKTPTADDAKKRPRKKPGEKAAEMKAAAASTSTKVPKDSKKAGAPKGKRKADELEDAQEQDDGPAKKRKKSNTAEKPKGKPGRKKKDANMVEGAPPSAPPKKRGRKKKEDLEKDDDDADIQPARLIRKQADQSVDEHSGAMAVDVLPPTSPVAERFPSPLVAERFPSPPVAPGRFPAPPMFPPLRSGDIESDVSMVTTLQAGPSHVASLVDENDGNTEAVVTSTPQPSISRAVEWPAPQSDDVMPAERLDTMQASPREQGSGTSFEGHQTVGDEDNDAPEPPVSSDADEMQTDQQYTLTSPLQVLVTEQPREDYRFRLVPMDVDAMPQPPASPPRPPTPPHYQVDEIPIDPALIEATEEPASTTSIASKLAPAAQKRTNVSHLRRQNELFRVVEILGGIVNTQTKEMFDAHTSLLDSLIQAGEATSGPAGTRTDKRTAMSMLNELEKQGRLKLITTLVPGPAGALRQTVIAHLPDISPAKLNAFLDALRCGSTGIPSAPPLVRKLEESVDYGPDPTLINKSSLPLHLLQIDHTPSIDSTTHKAMDLARVNELFAYDDETIRSVLLTERTTLGQFYGNIVAKALRARTLHLSTVEAFEKNVTFPEVISHEHRIISLNYYCFDLPINLYCTLLSPLFHHDQLTTYVRDPATCKTLVRDLPQSLRSILQIGKSRARSRFLDILELLRCLDLVVPLVQSTSDKPYIQLSEEEKTEENVPRTFDRAPMDGWTVSTPTTAPNYWQFKPVAALYHWGSARPYPPLLQMLSVQSSAQSRGYWDALRHASLSRDLEAVVSSQIYVPSEDIKVARSLRRSSSWNADYVFSWHQGRYLERFMINSEAKTPMQLEDGGKELARICHVISAPEAAVRTFYSTAHQRMKKNVRRVKARKNALADKEQRAKDMEAQKSLAQKSADAKRQREQEWEELIKRVHPGPVNNAAVRLKKLKTKYLQSVNPEPVRWEAEVLKAFEESEAAAGQLLKSTTAVQRTVAFPLPPAIAVPLGEKTVRSLIDEQGAPLPLADRQGETKRKKRKRKAKRDESEAEAEAEDEPKKMTRRHRFQWNRDYDELVRDASVIVRARCRNGVRLDWGAFEQVFPSVPRNTVRQRLTYLRTTPGSESYLTRLEQSWYDLWVKHRGTTVLPDHDFESPADFDLVKHIEFLRKHIDKNALRVGYAQDMDWDLTLPSTVEDIVNRFDIVETMPSAPTWDFLWYGVVEEDREKRMASLPFTRTFGELTDDPSPDRISLAEAAHKMAFGTPNEHYDTAAATEFLKSVADPNTLSVSSKNLLSRGVFSKLVRDHHRLKAGRHFKISDANQGSLGGPMSMEIFQDAAALEDSFADAEDDGFREWPLVASDGDLASLIQLTSDGLLEYSIDLSGPQAARATLDWNSKKADDDQIEPGLSVKFNGLSIRPARLPASPSMAPMDIDPALLDDAKQEETLTHGSAVDGTPGCCRLGAPSAVVNCASCLDEQWAISQSGFSPEEMAVAEKLLWAVGQSSGTGISKAELVKKSEMSLDLLMPVIQRLASEPIPLLYWVGYSCVILVSAAHVKEWTASLPKGDQFALIFPRRWFDITGAKLTAVWNAAIRAVVGTVLGRPGISQSEIRWRLRNTYDRQEVYDILEYLLDEGYVRTAGVHIAPELVQTLDTAEEAEVYYIASVDGTKKWYAAAT</sequence>
<dbReference type="Pfam" id="PF20222">
    <property type="entry name" value="DUF6581"/>
    <property type="match status" value="1"/>
</dbReference>
<dbReference type="STRING" id="1314674.A0A0D7B6N7"/>
<feature type="compositionally biased region" description="Basic and acidic residues" evidence="1">
    <location>
        <begin position="648"/>
        <end position="657"/>
    </location>
</feature>
<evidence type="ECO:0000313" key="3">
    <source>
        <dbReference type="EMBL" id="KIY65885.1"/>
    </source>
</evidence>
<dbReference type="InterPro" id="IPR035625">
    <property type="entry name" value="Tfc3-like_eWH"/>
</dbReference>
<dbReference type="GO" id="GO:0042791">
    <property type="term" value="P:5S class rRNA transcription by RNA polymerase III"/>
    <property type="evidence" value="ECO:0007669"/>
    <property type="project" value="TreeGrafter"/>
</dbReference>
<feature type="domain" description="Transcription factor tau subunit sfc3/Tfc3 C-terminal" evidence="2">
    <location>
        <begin position="1571"/>
        <end position="1920"/>
    </location>
</feature>
<feature type="compositionally biased region" description="Polar residues" evidence="1">
    <location>
        <begin position="772"/>
        <end position="787"/>
    </location>
</feature>
<dbReference type="GO" id="GO:0005634">
    <property type="term" value="C:nucleus"/>
    <property type="evidence" value="ECO:0007669"/>
    <property type="project" value="UniProtKB-SubCell"/>
</dbReference>
<feature type="region of interest" description="Disordered" evidence="1">
    <location>
        <begin position="728"/>
        <end position="809"/>
    </location>
</feature>
<feature type="region of interest" description="Disordered" evidence="1">
    <location>
        <begin position="509"/>
        <end position="657"/>
    </location>
</feature>
<evidence type="ECO:0000256" key="1">
    <source>
        <dbReference type="SAM" id="MobiDB-lite"/>
    </source>
</evidence>
<keyword evidence="4" id="KW-1185">Reference proteome</keyword>
<feature type="compositionally biased region" description="Basic and acidic residues" evidence="1">
    <location>
        <begin position="524"/>
        <end position="543"/>
    </location>
</feature>
<feature type="region of interest" description="Disordered" evidence="1">
    <location>
        <begin position="1528"/>
        <end position="1571"/>
    </location>
</feature>
<dbReference type="InterPro" id="IPR044210">
    <property type="entry name" value="Tfc3-like"/>
</dbReference>
<protein>
    <recommendedName>
        <fullName evidence="2">Transcription factor tau subunit sfc3/Tfc3 C-terminal domain-containing protein</fullName>
    </recommendedName>
</protein>
<dbReference type="OrthoDB" id="68020at2759"/>
<organism evidence="3 4">
    <name type="scientific">Cylindrobasidium torrendii FP15055 ss-10</name>
    <dbReference type="NCBI Taxonomy" id="1314674"/>
    <lineage>
        <taxon>Eukaryota</taxon>
        <taxon>Fungi</taxon>
        <taxon>Dikarya</taxon>
        <taxon>Basidiomycota</taxon>
        <taxon>Agaricomycotina</taxon>
        <taxon>Agaricomycetes</taxon>
        <taxon>Agaricomycetidae</taxon>
        <taxon>Agaricales</taxon>
        <taxon>Marasmiineae</taxon>
        <taxon>Physalacriaceae</taxon>
        <taxon>Cylindrobasidium</taxon>
    </lineage>
</organism>
<feature type="compositionally biased region" description="Low complexity" evidence="1">
    <location>
        <begin position="544"/>
        <end position="554"/>
    </location>
</feature>
<dbReference type="CDD" id="cd16169">
    <property type="entry name" value="Tau138_eWH"/>
    <property type="match status" value="1"/>
</dbReference>
<evidence type="ECO:0000313" key="4">
    <source>
        <dbReference type="Proteomes" id="UP000054007"/>
    </source>
</evidence>
<dbReference type="GO" id="GO:0006384">
    <property type="term" value="P:transcription initiation at RNA polymerase III promoter"/>
    <property type="evidence" value="ECO:0007669"/>
    <property type="project" value="InterPro"/>
</dbReference>
<dbReference type="PANTHER" id="PTHR15180:SF1">
    <property type="entry name" value="GENERAL TRANSCRIPTION FACTOR 3C POLYPEPTIDE 1"/>
    <property type="match status" value="1"/>
</dbReference>
<dbReference type="EMBL" id="KN880573">
    <property type="protein sequence ID" value="KIY65885.1"/>
    <property type="molecule type" value="Genomic_DNA"/>
</dbReference>
<feature type="compositionally biased region" description="Basic and acidic residues" evidence="1">
    <location>
        <begin position="1407"/>
        <end position="1420"/>
    </location>
</feature>
<proteinExistence type="predicted"/>
<dbReference type="Proteomes" id="UP000054007">
    <property type="component" value="Unassembled WGS sequence"/>
</dbReference>
<gene>
    <name evidence="3" type="ORF">CYLTODRAFT_378663</name>
</gene>
<dbReference type="PANTHER" id="PTHR15180">
    <property type="entry name" value="GENERAL TRANSCRIPTION FACTOR 3C POLYPEPTIDE 1"/>
    <property type="match status" value="1"/>
</dbReference>
<name>A0A0D7B6N7_9AGAR</name>